<dbReference type="InterPro" id="IPR011925">
    <property type="entry name" value="LolCE_TM"/>
</dbReference>
<dbReference type="EMBL" id="JACHXZ010000002">
    <property type="protein sequence ID" value="MBB3168497.1"/>
    <property type="molecule type" value="Genomic_DNA"/>
</dbReference>
<evidence type="ECO:0000256" key="6">
    <source>
        <dbReference type="ARBA" id="ARBA00022989"/>
    </source>
</evidence>
<dbReference type="GO" id="GO:0098797">
    <property type="term" value="C:plasma membrane protein complex"/>
    <property type="evidence" value="ECO:0007669"/>
    <property type="project" value="TreeGrafter"/>
</dbReference>
<evidence type="ECO:0000313" key="12">
    <source>
        <dbReference type="Proteomes" id="UP000559987"/>
    </source>
</evidence>
<evidence type="ECO:0000256" key="8">
    <source>
        <dbReference type="SAM" id="Phobius"/>
    </source>
</evidence>
<keyword evidence="3" id="KW-0813">Transport</keyword>
<feature type="transmembrane region" description="Helical" evidence="8">
    <location>
        <begin position="269"/>
        <end position="294"/>
    </location>
</feature>
<evidence type="ECO:0000256" key="1">
    <source>
        <dbReference type="ARBA" id="ARBA00004651"/>
    </source>
</evidence>
<evidence type="ECO:0000256" key="5">
    <source>
        <dbReference type="ARBA" id="ARBA00022692"/>
    </source>
</evidence>
<dbReference type="InterPro" id="IPR025857">
    <property type="entry name" value="MacB_PCD"/>
</dbReference>
<dbReference type="Proteomes" id="UP000559987">
    <property type="component" value="Unassembled WGS sequence"/>
</dbReference>
<gene>
    <name evidence="11" type="ORF">FHS30_001681</name>
</gene>
<comment type="subcellular location">
    <subcellularLocation>
        <location evidence="1">Cell membrane</location>
        <topology evidence="1">Multi-pass membrane protein</topology>
    </subcellularLocation>
</comment>
<keyword evidence="7 8" id="KW-0472">Membrane</keyword>
<dbReference type="InterPro" id="IPR003838">
    <property type="entry name" value="ABC3_permease_C"/>
</dbReference>
<feature type="transmembrane region" description="Helical" evidence="8">
    <location>
        <begin position="315"/>
        <end position="343"/>
    </location>
</feature>
<dbReference type="PANTHER" id="PTHR30489">
    <property type="entry name" value="LIPOPROTEIN-RELEASING SYSTEM TRANSMEMBRANE PROTEIN LOLE"/>
    <property type="match status" value="1"/>
</dbReference>
<dbReference type="NCBIfam" id="TIGR02212">
    <property type="entry name" value="lolCE"/>
    <property type="match status" value="1"/>
</dbReference>
<keyword evidence="12" id="KW-1185">Reference proteome</keyword>
<feature type="transmembrane region" description="Helical" evidence="8">
    <location>
        <begin position="373"/>
        <end position="395"/>
    </location>
</feature>
<dbReference type="GO" id="GO:0044874">
    <property type="term" value="P:lipoprotein localization to outer membrane"/>
    <property type="evidence" value="ECO:0007669"/>
    <property type="project" value="TreeGrafter"/>
</dbReference>
<evidence type="ECO:0000256" key="3">
    <source>
        <dbReference type="ARBA" id="ARBA00022448"/>
    </source>
</evidence>
<evidence type="ECO:0000256" key="7">
    <source>
        <dbReference type="ARBA" id="ARBA00023136"/>
    </source>
</evidence>
<dbReference type="InterPro" id="IPR051447">
    <property type="entry name" value="Lipoprotein-release_system"/>
</dbReference>
<evidence type="ECO:0000256" key="4">
    <source>
        <dbReference type="ARBA" id="ARBA00022475"/>
    </source>
</evidence>
<dbReference type="PANTHER" id="PTHR30489:SF0">
    <property type="entry name" value="LIPOPROTEIN-RELEASING SYSTEM TRANSMEMBRANE PROTEIN LOLE"/>
    <property type="match status" value="1"/>
</dbReference>
<comment type="caution">
    <text evidence="11">The sequence shown here is derived from an EMBL/GenBank/DDBJ whole genome shotgun (WGS) entry which is preliminary data.</text>
</comment>
<feature type="transmembrane region" description="Helical" evidence="8">
    <location>
        <begin position="21"/>
        <end position="47"/>
    </location>
</feature>
<proteinExistence type="inferred from homology"/>
<organism evidence="11 12">
    <name type="scientific">Simiduia aestuariiviva</name>
    <dbReference type="NCBI Taxonomy" id="1510459"/>
    <lineage>
        <taxon>Bacteria</taxon>
        <taxon>Pseudomonadati</taxon>
        <taxon>Pseudomonadota</taxon>
        <taxon>Gammaproteobacteria</taxon>
        <taxon>Cellvibrionales</taxon>
        <taxon>Cellvibrionaceae</taxon>
        <taxon>Simiduia</taxon>
    </lineage>
</organism>
<feature type="domain" description="ABC3 transporter permease C-terminal" evidence="9">
    <location>
        <begin position="272"/>
        <end position="405"/>
    </location>
</feature>
<feature type="domain" description="MacB-like periplasmic core" evidence="10">
    <location>
        <begin position="26"/>
        <end position="240"/>
    </location>
</feature>
<evidence type="ECO:0000313" key="11">
    <source>
        <dbReference type="EMBL" id="MBB3168497.1"/>
    </source>
</evidence>
<dbReference type="GO" id="GO:0042953">
    <property type="term" value="P:lipoprotein transport"/>
    <property type="evidence" value="ECO:0007669"/>
    <property type="project" value="InterPro"/>
</dbReference>
<name>A0A839USY9_9GAMM</name>
<keyword evidence="4" id="KW-1003">Cell membrane</keyword>
<sequence>MKSMPLFIGLRYIRARRRNQFISFLSGFAMLGMLLGVGALIIVLSVMNGFDRELKGRLLSAIPHASILDAQGMDDWLPLASQLANRPEIVAQAPFVEGFAMLGYGRALQAVAFKGVQPDLEKEVSEIAEHMVLGSLEALTPGEYGIVMGRLLARQLGVMPGDKIMMTLPQLNVTPAGIFPRVKRFTVAGVFEVGAQVDQSLVLLHISDAQRLLRRGGKVDGVHLRLVDMFAADQVAHSIAASLPSTLTVRSWSQTQGSLFQAIKMEKTVITVLLLIIVLVAAFNIVTSLVLMVADKRADIAVLRTLGLTAKEVMAIFVVQGSAVGAIGIVLGAILGSIVGIYVGPIVQQLEALTGLYMFDPSVYFISHLPSYWLWQDVALVSGVGLLLSLVASLYPAYRAAKIEPAETLRYE</sequence>
<evidence type="ECO:0000259" key="10">
    <source>
        <dbReference type="Pfam" id="PF12704"/>
    </source>
</evidence>
<evidence type="ECO:0000259" key="9">
    <source>
        <dbReference type="Pfam" id="PF02687"/>
    </source>
</evidence>
<dbReference type="Pfam" id="PF02687">
    <property type="entry name" value="FtsX"/>
    <property type="match status" value="1"/>
</dbReference>
<evidence type="ECO:0000256" key="2">
    <source>
        <dbReference type="ARBA" id="ARBA00005236"/>
    </source>
</evidence>
<reference evidence="11 12" key="1">
    <citation type="submission" date="2020-08" db="EMBL/GenBank/DDBJ databases">
        <title>Genomic Encyclopedia of Type Strains, Phase III (KMG-III): the genomes of soil and plant-associated and newly described type strains.</title>
        <authorList>
            <person name="Whitman W."/>
        </authorList>
    </citation>
    <scope>NUCLEOTIDE SEQUENCE [LARGE SCALE GENOMIC DNA]</scope>
    <source>
        <strain evidence="11 12">CECT 8571</strain>
    </source>
</reference>
<keyword evidence="6 8" id="KW-1133">Transmembrane helix</keyword>
<protein>
    <submittedName>
        <fullName evidence="11">Lipoprotein-releasing system permease protein</fullName>
    </submittedName>
</protein>
<comment type="similarity">
    <text evidence="2">Belongs to the ABC-4 integral membrane protein family. LolC/E subfamily.</text>
</comment>
<dbReference type="RefSeq" id="WP_183909974.1">
    <property type="nucleotide sequence ID" value="NZ_JACHXZ010000002.1"/>
</dbReference>
<dbReference type="AlphaFoldDB" id="A0A839USY9"/>
<keyword evidence="5 8" id="KW-0812">Transmembrane</keyword>
<accession>A0A839USY9</accession>
<keyword evidence="11" id="KW-0449">Lipoprotein</keyword>
<dbReference type="Pfam" id="PF12704">
    <property type="entry name" value="MacB_PCD"/>
    <property type="match status" value="1"/>
</dbReference>